<evidence type="ECO:0000256" key="12">
    <source>
        <dbReference type="ARBA" id="ARBA00041798"/>
    </source>
</evidence>
<evidence type="ECO:0000256" key="1">
    <source>
        <dbReference type="ARBA" id="ARBA00004123"/>
    </source>
</evidence>
<dbReference type="Pfam" id="PF00179">
    <property type="entry name" value="UQ_con"/>
    <property type="match status" value="1"/>
</dbReference>
<evidence type="ECO:0000313" key="16">
    <source>
        <dbReference type="EMBL" id="CAG8404743.1"/>
    </source>
</evidence>
<sequence length="500" mass="57177">MGDQCSLRLIRVCQALSTTELELTSPCQELHQVERSEQFAFTVRYDESNIRDILAIIVGPPGTPYELGFFEFSIKVPAGEIAVESPGTPSTDHSSLDYPANPPTVVIKTTNRGRTRFGPNLYANGKVYPSWGQWFLYMSGIQHLAHHRRTWHGERGEQWSPAQGLESVLLSIQSLLSTNPYTLEPGYDDPNRANDVENMETYKSKAMIAPLEQAFENSSRRDRVQAATETFLPLLAHSAADAVDSDDLYDELGERRDFSPSHANFDDYYKRRFLWYFEHYQIAIDKGITDEVRRPGDPFITMPFEFPGNTMMGEWNYVGLRTRLLDLRDKLMEETHRWPVEGMALLEADAGIAVKLKGQHAQILAELSAHTQIMDFSLVDENPFLWQLIYAGRTESRLEGGIIKIKIYISPRHPIEQPRVFVESPIYHIRVSRLGVLIYLPSHDEDIKHHIDGIINTLEEDNPPFNPLMTVHPEATALCWGSEAERRVYRRKVRASLEEM</sequence>
<dbReference type="InterPro" id="IPR016135">
    <property type="entry name" value="UBQ-conjugating_enzyme/RWD"/>
</dbReference>
<comment type="subcellular location">
    <subcellularLocation>
        <location evidence="2">Cytoplasm</location>
    </subcellularLocation>
    <subcellularLocation>
        <location evidence="1">Nucleus</location>
    </subcellularLocation>
</comment>
<keyword evidence="10" id="KW-0539">Nucleus</keyword>
<gene>
    <name evidence="16" type="ORF">PSALAMII_LOCUS8061</name>
</gene>
<dbReference type="GO" id="GO:0005737">
    <property type="term" value="C:cytoplasm"/>
    <property type="evidence" value="ECO:0007669"/>
    <property type="project" value="UniProtKB-SubCell"/>
</dbReference>
<dbReference type="GO" id="GO:0061631">
    <property type="term" value="F:ubiquitin conjugating enzyme activity"/>
    <property type="evidence" value="ECO:0007669"/>
    <property type="project" value="UniProtKB-EC"/>
</dbReference>
<reference evidence="16" key="1">
    <citation type="submission" date="2021-07" db="EMBL/GenBank/DDBJ databases">
        <authorList>
            <person name="Branca A.L. A."/>
        </authorList>
    </citation>
    <scope>NUCLEOTIDE SEQUENCE</scope>
</reference>
<evidence type="ECO:0000256" key="7">
    <source>
        <dbReference type="ARBA" id="ARBA00022741"/>
    </source>
</evidence>
<dbReference type="InterPro" id="IPR000608">
    <property type="entry name" value="UBC"/>
</dbReference>
<dbReference type="GO" id="GO:0043066">
    <property type="term" value="P:negative regulation of apoptotic process"/>
    <property type="evidence" value="ECO:0007669"/>
    <property type="project" value="TreeGrafter"/>
</dbReference>
<evidence type="ECO:0000256" key="4">
    <source>
        <dbReference type="ARBA" id="ARBA00022490"/>
    </source>
</evidence>
<evidence type="ECO:0000256" key="11">
    <source>
        <dbReference type="ARBA" id="ARBA00039894"/>
    </source>
</evidence>
<evidence type="ECO:0000256" key="8">
    <source>
        <dbReference type="ARBA" id="ARBA00022786"/>
    </source>
</evidence>
<keyword evidence="4" id="KW-0963">Cytoplasm</keyword>
<dbReference type="PANTHER" id="PTHR46116:SF26">
    <property type="entry name" value="UBIQUITIN-CONJUGATING ENZYME E2 Z"/>
    <property type="match status" value="1"/>
</dbReference>
<feature type="domain" description="UBC core" evidence="15">
    <location>
        <begin position="21"/>
        <end position="228"/>
    </location>
</feature>
<proteinExistence type="predicted"/>
<dbReference type="AlphaFoldDB" id="A0A9W4JNI9"/>
<dbReference type="GO" id="GO:0004869">
    <property type="term" value="F:cysteine-type endopeptidase inhibitor activity"/>
    <property type="evidence" value="ECO:0007669"/>
    <property type="project" value="TreeGrafter"/>
</dbReference>
<evidence type="ECO:0000256" key="14">
    <source>
        <dbReference type="ARBA" id="ARBA00042401"/>
    </source>
</evidence>
<protein>
    <recommendedName>
        <fullName evidence="11">Ubiquitin-conjugating enzyme E2 Z</fullName>
        <ecNumber evidence="3">2.3.2.23</ecNumber>
    </recommendedName>
    <alternativeName>
        <fullName evidence="12">E2 ubiquitin-conjugating enzyme Z</fullName>
    </alternativeName>
    <alternativeName>
        <fullName evidence="14">Ubiquitin carrier protein Z</fullName>
    </alternativeName>
    <alternativeName>
        <fullName evidence="13">Ubiquitin-protein ligase Z</fullName>
    </alternativeName>
</protein>
<dbReference type="EMBL" id="CAJVPD010000260">
    <property type="protein sequence ID" value="CAG8404743.1"/>
    <property type="molecule type" value="Genomic_DNA"/>
</dbReference>
<evidence type="ECO:0000256" key="3">
    <source>
        <dbReference type="ARBA" id="ARBA00012486"/>
    </source>
</evidence>
<evidence type="ECO:0000256" key="13">
    <source>
        <dbReference type="ARBA" id="ARBA00042316"/>
    </source>
</evidence>
<comment type="caution">
    <text evidence="16">The sequence shown here is derived from an EMBL/GenBank/DDBJ whole genome shotgun (WGS) entry which is preliminary data.</text>
</comment>
<keyword evidence="8" id="KW-0833">Ubl conjugation pathway</keyword>
<evidence type="ECO:0000256" key="6">
    <source>
        <dbReference type="ARBA" id="ARBA00022703"/>
    </source>
</evidence>
<evidence type="ECO:0000256" key="10">
    <source>
        <dbReference type="ARBA" id="ARBA00023242"/>
    </source>
</evidence>
<evidence type="ECO:0000313" key="17">
    <source>
        <dbReference type="Proteomes" id="UP001152592"/>
    </source>
</evidence>
<evidence type="ECO:0000256" key="5">
    <source>
        <dbReference type="ARBA" id="ARBA00022679"/>
    </source>
</evidence>
<keyword evidence="6" id="KW-0053">Apoptosis</keyword>
<dbReference type="GO" id="GO:0006915">
    <property type="term" value="P:apoptotic process"/>
    <property type="evidence" value="ECO:0007669"/>
    <property type="project" value="UniProtKB-KW"/>
</dbReference>
<organism evidence="16 17">
    <name type="scientific">Penicillium salamii</name>
    <dbReference type="NCBI Taxonomy" id="1612424"/>
    <lineage>
        <taxon>Eukaryota</taxon>
        <taxon>Fungi</taxon>
        <taxon>Dikarya</taxon>
        <taxon>Ascomycota</taxon>
        <taxon>Pezizomycotina</taxon>
        <taxon>Eurotiomycetes</taxon>
        <taxon>Eurotiomycetidae</taxon>
        <taxon>Eurotiales</taxon>
        <taxon>Aspergillaceae</taxon>
        <taxon>Penicillium</taxon>
    </lineage>
</organism>
<dbReference type="SUPFAM" id="SSF54495">
    <property type="entry name" value="UBC-like"/>
    <property type="match status" value="2"/>
</dbReference>
<keyword evidence="7" id="KW-0547">Nucleotide-binding</keyword>
<dbReference type="Proteomes" id="UP001152592">
    <property type="component" value="Unassembled WGS sequence"/>
</dbReference>
<dbReference type="EC" id="2.3.2.23" evidence="3"/>
<evidence type="ECO:0000256" key="9">
    <source>
        <dbReference type="ARBA" id="ARBA00022840"/>
    </source>
</evidence>
<dbReference type="GO" id="GO:0005634">
    <property type="term" value="C:nucleus"/>
    <property type="evidence" value="ECO:0007669"/>
    <property type="project" value="UniProtKB-SubCell"/>
</dbReference>
<evidence type="ECO:0000256" key="2">
    <source>
        <dbReference type="ARBA" id="ARBA00004496"/>
    </source>
</evidence>
<dbReference type="PROSITE" id="PS50127">
    <property type="entry name" value="UBC_2"/>
    <property type="match status" value="1"/>
</dbReference>
<keyword evidence="5" id="KW-0808">Transferase</keyword>
<dbReference type="Gene3D" id="3.10.110.10">
    <property type="entry name" value="Ubiquitin Conjugating Enzyme"/>
    <property type="match status" value="2"/>
</dbReference>
<dbReference type="SMART" id="SM00212">
    <property type="entry name" value="UBCc"/>
    <property type="match status" value="1"/>
</dbReference>
<dbReference type="OrthoDB" id="1470350at2759"/>
<dbReference type="CDD" id="cd00195">
    <property type="entry name" value="UBCc_UEV"/>
    <property type="match status" value="1"/>
</dbReference>
<keyword evidence="9" id="KW-0067">ATP-binding</keyword>
<dbReference type="PANTHER" id="PTHR46116">
    <property type="entry name" value="(E3-INDEPENDENT) E2 UBIQUITIN-CONJUGATING ENZYME"/>
    <property type="match status" value="1"/>
</dbReference>
<evidence type="ECO:0000259" key="15">
    <source>
        <dbReference type="PROSITE" id="PS50127"/>
    </source>
</evidence>
<dbReference type="GO" id="GO:0005524">
    <property type="term" value="F:ATP binding"/>
    <property type="evidence" value="ECO:0007669"/>
    <property type="project" value="UniProtKB-KW"/>
</dbReference>
<name>A0A9W4JNI9_9EURO</name>
<accession>A0A9W4JNI9</accession>